<proteinExistence type="inferred from homology"/>
<dbReference type="AlphaFoldDB" id="A0A485PHT7"/>
<organism evidence="3 4">
    <name type="scientific">Lynx pardinus</name>
    <name type="common">Iberian lynx</name>
    <name type="synonym">Felis pardina</name>
    <dbReference type="NCBI Taxonomy" id="191816"/>
    <lineage>
        <taxon>Eukaryota</taxon>
        <taxon>Metazoa</taxon>
        <taxon>Chordata</taxon>
        <taxon>Craniata</taxon>
        <taxon>Vertebrata</taxon>
        <taxon>Euteleostomi</taxon>
        <taxon>Mammalia</taxon>
        <taxon>Eutheria</taxon>
        <taxon>Laurasiatheria</taxon>
        <taxon>Carnivora</taxon>
        <taxon>Feliformia</taxon>
        <taxon>Felidae</taxon>
        <taxon>Felinae</taxon>
        <taxon>Lynx</taxon>
    </lineage>
</organism>
<protein>
    <submittedName>
        <fullName evidence="3">Heat shock protein 60 kDa</fullName>
    </submittedName>
</protein>
<dbReference type="GO" id="GO:0042026">
    <property type="term" value="P:protein refolding"/>
    <property type="evidence" value="ECO:0007669"/>
    <property type="project" value="InterPro"/>
</dbReference>
<evidence type="ECO:0000313" key="4">
    <source>
        <dbReference type="Proteomes" id="UP000386466"/>
    </source>
</evidence>
<dbReference type="GO" id="GO:0140662">
    <property type="term" value="F:ATP-dependent protein folding chaperone"/>
    <property type="evidence" value="ECO:0007669"/>
    <property type="project" value="InterPro"/>
</dbReference>
<accession>A0A485PHT7</accession>
<evidence type="ECO:0000256" key="1">
    <source>
        <dbReference type="ARBA" id="ARBA00006607"/>
    </source>
</evidence>
<dbReference type="Gene3D" id="1.10.560.10">
    <property type="entry name" value="GroEL-like equatorial domain"/>
    <property type="match status" value="1"/>
</dbReference>
<keyword evidence="2" id="KW-0143">Chaperone</keyword>
<evidence type="ECO:0000313" key="3">
    <source>
        <dbReference type="EMBL" id="VFV43266.1"/>
    </source>
</evidence>
<gene>
    <name evidence="3" type="ORF">LYPA_23C009143</name>
</gene>
<name>A0A485PHT7_LYNPA</name>
<dbReference type="InterPro" id="IPR001844">
    <property type="entry name" value="Cpn60/GroEL"/>
</dbReference>
<comment type="similarity">
    <text evidence="1">Belongs to the chaperonin (HSP60) family.</text>
</comment>
<reference evidence="3 4" key="1">
    <citation type="submission" date="2019-01" db="EMBL/GenBank/DDBJ databases">
        <authorList>
            <person name="Alioto T."/>
            <person name="Alioto T."/>
        </authorList>
    </citation>
    <scope>NUCLEOTIDE SEQUENCE [LARGE SCALE GENOMIC DNA]</scope>
</reference>
<feature type="non-terminal residue" evidence="3">
    <location>
        <position position="55"/>
    </location>
</feature>
<evidence type="ECO:0000256" key="2">
    <source>
        <dbReference type="ARBA" id="ARBA00023186"/>
    </source>
</evidence>
<dbReference type="Proteomes" id="UP000386466">
    <property type="component" value="Unassembled WGS sequence"/>
</dbReference>
<keyword evidence="3" id="KW-0346">Stress response</keyword>
<dbReference type="PANTHER" id="PTHR45633">
    <property type="entry name" value="60 KDA HEAT SHOCK PROTEIN, MITOCHONDRIAL"/>
    <property type="match status" value="1"/>
</dbReference>
<sequence>MGPNGKSVTIQQNWGRPKVTKDGVTVANSIGLRDKYENIGTKLVQDVSSNTNEEA</sequence>
<keyword evidence="4" id="KW-1185">Reference proteome</keyword>
<dbReference type="InterPro" id="IPR027413">
    <property type="entry name" value="GROEL-like_equatorial_sf"/>
</dbReference>
<dbReference type="EMBL" id="CAAGRJ010033579">
    <property type="protein sequence ID" value="VFV43266.1"/>
    <property type="molecule type" value="Genomic_DNA"/>
</dbReference>
<dbReference type="SUPFAM" id="SSF48592">
    <property type="entry name" value="GroEL equatorial domain-like"/>
    <property type="match status" value="1"/>
</dbReference>
<dbReference type="GO" id="GO:0005832">
    <property type="term" value="C:chaperonin-containing T-complex"/>
    <property type="evidence" value="ECO:0007669"/>
    <property type="project" value="UniProtKB-ARBA"/>
</dbReference>